<evidence type="ECO:0000259" key="7">
    <source>
        <dbReference type="PROSITE" id="PS50922"/>
    </source>
</evidence>
<dbReference type="Ensembl" id="ENSCCRT00010135927.1">
    <property type="protein sequence ID" value="ENSCCRP00010122411.1"/>
    <property type="gene ID" value="ENSCCRG00010053400.1"/>
</dbReference>
<dbReference type="Pfam" id="PF03798">
    <property type="entry name" value="TRAM_LAG1_CLN8"/>
    <property type="match status" value="1"/>
</dbReference>
<name>A0A8C1RZ14_CYPCA</name>
<reference evidence="8" key="1">
    <citation type="submission" date="2025-05" db="UniProtKB">
        <authorList>
            <consortium name="Ensembl"/>
        </authorList>
    </citation>
    <scope>IDENTIFICATION</scope>
</reference>
<feature type="transmembrane region" description="Helical" evidence="6">
    <location>
        <begin position="54"/>
        <end position="72"/>
    </location>
</feature>
<organism evidence="8 10">
    <name type="scientific">Cyprinus carpio</name>
    <name type="common">Common carp</name>
    <dbReference type="NCBI Taxonomy" id="7962"/>
    <lineage>
        <taxon>Eukaryota</taxon>
        <taxon>Metazoa</taxon>
        <taxon>Chordata</taxon>
        <taxon>Craniata</taxon>
        <taxon>Vertebrata</taxon>
        <taxon>Euteleostomi</taxon>
        <taxon>Actinopterygii</taxon>
        <taxon>Neopterygii</taxon>
        <taxon>Teleostei</taxon>
        <taxon>Ostariophysi</taxon>
        <taxon>Cypriniformes</taxon>
        <taxon>Cyprinidae</taxon>
        <taxon>Cyprininae</taxon>
        <taxon>Cyprinus</taxon>
    </lineage>
</organism>
<dbReference type="Proteomes" id="UP000694700">
    <property type="component" value="Unplaced"/>
</dbReference>
<dbReference type="Proteomes" id="UP000694427">
    <property type="component" value="Unplaced"/>
</dbReference>
<feature type="transmembrane region" description="Helical" evidence="6">
    <location>
        <begin position="6"/>
        <end position="23"/>
    </location>
</feature>
<evidence type="ECO:0000256" key="3">
    <source>
        <dbReference type="ARBA" id="ARBA00022989"/>
    </source>
</evidence>
<feature type="domain" description="TLC" evidence="7">
    <location>
        <begin position="44"/>
        <end position="189"/>
    </location>
</feature>
<evidence type="ECO:0000256" key="6">
    <source>
        <dbReference type="SAM" id="Phobius"/>
    </source>
</evidence>
<comment type="subcellular location">
    <subcellularLocation>
        <location evidence="1">Membrane</location>
        <topology evidence="1">Multi-pass membrane protein</topology>
    </subcellularLocation>
</comment>
<evidence type="ECO:0000313" key="9">
    <source>
        <dbReference type="Ensembl" id="ENSCCRP00015104891.1"/>
    </source>
</evidence>
<dbReference type="Proteomes" id="UP000694701">
    <property type="component" value="Unplaced"/>
</dbReference>
<dbReference type="GO" id="GO:0016020">
    <property type="term" value="C:membrane"/>
    <property type="evidence" value="ECO:0007669"/>
    <property type="project" value="UniProtKB-SubCell"/>
</dbReference>
<dbReference type="AlphaFoldDB" id="A0A8C1RZ14"/>
<dbReference type="PANTHER" id="PTHR13439">
    <property type="entry name" value="CT120 PROTEIN"/>
    <property type="match status" value="1"/>
</dbReference>
<dbReference type="PROSITE" id="PS50922">
    <property type="entry name" value="TLC"/>
    <property type="match status" value="1"/>
</dbReference>
<evidence type="ECO:0000313" key="8">
    <source>
        <dbReference type="Ensembl" id="ENSCCRP00010122411.1"/>
    </source>
</evidence>
<dbReference type="Ensembl" id="ENSCCRT00015108252.1">
    <property type="protein sequence ID" value="ENSCCRP00015104891.1"/>
    <property type="gene ID" value="ENSCCRG00015041843.1"/>
</dbReference>
<dbReference type="GO" id="GO:0055088">
    <property type="term" value="P:lipid homeostasis"/>
    <property type="evidence" value="ECO:0007669"/>
    <property type="project" value="TreeGrafter"/>
</dbReference>
<proteinExistence type="predicted"/>
<feature type="transmembrane region" description="Helical" evidence="6">
    <location>
        <begin position="92"/>
        <end position="110"/>
    </location>
</feature>
<keyword evidence="4 5" id="KW-0472">Membrane</keyword>
<keyword evidence="10" id="KW-1185">Reference proteome</keyword>
<accession>A0A8C1RZ14</accession>
<evidence type="ECO:0000256" key="1">
    <source>
        <dbReference type="ARBA" id="ARBA00004141"/>
    </source>
</evidence>
<evidence type="ECO:0000256" key="4">
    <source>
        <dbReference type="ARBA" id="ARBA00023136"/>
    </source>
</evidence>
<evidence type="ECO:0000313" key="10">
    <source>
        <dbReference type="Proteomes" id="UP000694427"/>
    </source>
</evidence>
<keyword evidence="2 5" id="KW-0812">Transmembrane</keyword>
<evidence type="ECO:0000256" key="5">
    <source>
        <dbReference type="PROSITE-ProRule" id="PRU00205"/>
    </source>
</evidence>
<keyword evidence="3 6" id="KW-1133">Transmembrane helix</keyword>
<sequence>MDPFSQLILLISVVSFCTFQWLFHSVSPWASSRISPGFLKLNHKQKIEWNSRTVSTLHALLVGLFCLYILFFDEAVNQDPVWGDPTLVKINVSITTGYLISDLLLIFYYWRAIGDKFFVIHHLAALYAYYYVLQLHRSVLAGFRPNCTRLDCVHVLMLAVPVVLLEGFLCACSDTFPCFEPIFLLKSLF</sequence>
<dbReference type="InterPro" id="IPR050846">
    <property type="entry name" value="TLCD"/>
</dbReference>
<feature type="transmembrane region" description="Helical" evidence="6">
    <location>
        <begin position="117"/>
        <end position="133"/>
    </location>
</feature>
<evidence type="ECO:0000256" key="2">
    <source>
        <dbReference type="ARBA" id="ARBA00022692"/>
    </source>
</evidence>
<dbReference type="GO" id="GO:0005783">
    <property type="term" value="C:endoplasmic reticulum"/>
    <property type="evidence" value="ECO:0007669"/>
    <property type="project" value="TreeGrafter"/>
</dbReference>
<dbReference type="InterPro" id="IPR006634">
    <property type="entry name" value="TLC-dom"/>
</dbReference>
<protein>
    <submittedName>
        <fullName evidence="8">TLC domain containing 4a</fullName>
    </submittedName>
</protein>
<gene>
    <name evidence="9" type="primary">LOC109066003</name>
</gene>
<dbReference type="PANTHER" id="PTHR13439:SF1">
    <property type="entry name" value="TLC DOMAIN-CONTAINING PROTEIN 4"/>
    <property type="match status" value="1"/>
</dbReference>
<dbReference type="Ensembl" id="ENSCCRT00020104700.1">
    <property type="protein sequence ID" value="ENSCCRP00020095745.1"/>
    <property type="gene ID" value="ENSCCRG00020044125.1"/>
</dbReference>